<protein>
    <submittedName>
        <fullName evidence="1">Uncharacterized protein</fullName>
    </submittedName>
</protein>
<gene>
    <name evidence="1" type="ORF">Molly1_190</name>
</gene>
<sequence>MLGLDYLNREVMETKVKSFGECSHEVGKKIERYFNANIIGSVLFVDADLLKYSEIHDIDVLTKSASDAYPIRAYLLDEGWTETKSPDNQPNYARVEGSFVFIKDLHIPIHVNYQTKQNNIVVLPIEQIVAEKFKRGSNSDIAQLHGITARMKRTDEK</sequence>
<dbReference type="Proteomes" id="UP000693768">
    <property type="component" value="Segment"/>
</dbReference>
<dbReference type="EMBL" id="MT732451">
    <property type="protein sequence ID" value="QQO97489.1"/>
    <property type="molecule type" value="Genomic_DNA"/>
</dbReference>
<reference evidence="1" key="1">
    <citation type="submission" date="2020-07" db="EMBL/GenBank/DDBJ databases">
        <title>Highly diverse flavobacterial phages as mortality factor during North Sea spring blooms.</title>
        <authorList>
            <person name="Bartlau N."/>
            <person name="Wichels A."/>
            <person name="Krohne G."/>
            <person name="Adriaenssens E.M."/>
            <person name="Heins A."/>
            <person name="Fuchs B.M."/>
            <person name="Amann R."/>
            <person name="Moraru C."/>
        </authorList>
    </citation>
    <scope>NUCLEOTIDE SEQUENCE</scope>
</reference>
<organism evidence="1 2">
    <name type="scientific">Maribacter phage Molly_1</name>
    <dbReference type="NCBI Taxonomy" id="2745685"/>
    <lineage>
        <taxon>Viruses</taxon>
        <taxon>Duplodnaviria</taxon>
        <taxon>Heunggongvirae</taxon>
        <taxon>Uroviricota</taxon>
        <taxon>Caudoviricetes</taxon>
        <taxon>Molycolviridae</taxon>
        <taxon>Mollyvirus</taxon>
        <taxon>Mollyvirus molly</taxon>
    </lineage>
</organism>
<evidence type="ECO:0000313" key="1">
    <source>
        <dbReference type="EMBL" id="QQO97489.1"/>
    </source>
</evidence>
<accession>A0A8E4XVT3</accession>
<keyword evidence="2" id="KW-1185">Reference proteome</keyword>
<proteinExistence type="predicted"/>
<name>A0A8E4XVT3_9CAUD</name>
<evidence type="ECO:0000313" key="2">
    <source>
        <dbReference type="Proteomes" id="UP000693768"/>
    </source>
</evidence>